<accession>A0ABS4TZN7</accession>
<reference evidence="1 2" key="1">
    <citation type="submission" date="2021-03" db="EMBL/GenBank/DDBJ databases">
        <title>Sequencing the genomes of 1000 actinobacteria strains.</title>
        <authorList>
            <person name="Klenk H.-P."/>
        </authorList>
    </citation>
    <scope>NUCLEOTIDE SEQUENCE [LARGE SCALE GENOMIC DNA]</scope>
    <source>
        <strain evidence="1 2">DSM 46670</strain>
    </source>
</reference>
<dbReference type="EMBL" id="JAGINW010000001">
    <property type="protein sequence ID" value="MBP2329381.1"/>
    <property type="molecule type" value="Genomic_DNA"/>
</dbReference>
<name>A0ABS4TZN7_9PSEU</name>
<dbReference type="Proteomes" id="UP001519332">
    <property type="component" value="Unassembled WGS sequence"/>
</dbReference>
<sequence>MSAWKELDLYLHLFTSPVLSFVDEDGYPFSLRLRPRHDRDADLMRLDLPQAVTPVAGPAWLLWHRHDEDIADIAALAIQGKLTKDDDGWTFKPERVIPGPGLGPGGWGEAIQAMTDNAARYVEQRGLTQPDRIPWEGLEAIARKVLAEQNRTPFKT</sequence>
<evidence type="ECO:0000313" key="2">
    <source>
        <dbReference type="Proteomes" id="UP001519332"/>
    </source>
</evidence>
<dbReference type="RefSeq" id="WP_209646183.1">
    <property type="nucleotide sequence ID" value="NZ_JAGINW010000001.1"/>
</dbReference>
<organism evidence="1 2">
    <name type="scientific">Kibdelosporangium banguiense</name>
    <dbReference type="NCBI Taxonomy" id="1365924"/>
    <lineage>
        <taxon>Bacteria</taxon>
        <taxon>Bacillati</taxon>
        <taxon>Actinomycetota</taxon>
        <taxon>Actinomycetes</taxon>
        <taxon>Pseudonocardiales</taxon>
        <taxon>Pseudonocardiaceae</taxon>
        <taxon>Kibdelosporangium</taxon>
    </lineage>
</organism>
<evidence type="ECO:0000313" key="1">
    <source>
        <dbReference type="EMBL" id="MBP2329381.1"/>
    </source>
</evidence>
<protein>
    <submittedName>
        <fullName evidence="1">Uncharacterized protein</fullName>
    </submittedName>
</protein>
<proteinExistence type="predicted"/>
<comment type="caution">
    <text evidence="1">The sequence shown here is derived from an EMBL/GenBank/DDBJ whole genome shotgun (WGS) entry which is preliminary data.</text>
</comment>
<gene>
    <name evidence="1" type="ORF">JOF56_009766</name>
</gene>
<keyword evidence="2" id="KW-1185">Reference proteome</keyword>